<keyword evidence="6" id="KW-0814">Transposable element</keyword>
<name>A0A2R6XZ94_9BACL</name>
<accession>A0A2R6XZ94</accession>
<dbReference type="Pfam" id="PF00872">
    <property type="entry name" value="Transposase_mut"/>
    <property type="match status" value="1"/>
</dbReference>
<dbReference type="GO" id="GO:0006313">
    <property type="term" value="P:DNA transposition"/>
    <property type="evidence" value="ECO:0007669"/>
    <property type="project" value="UniProtKB-UniRule"/>
</dbReference>
<comment type="similarity">
    <text evidence="2 6">Belongs to the transposase mutator family.</text>
</comment>
<dbReference type="AlphaFoldDB" id="A0A2R6XZ94"/>
<dbReference type="GO" id="GO:0004803">
    <property type="term" value="F:transposase activity"/>
    <property type="evidence" value="ECO:0007669"/>
    <property type="project" value="UniProtKB-UniRule"/>
</dbReference>
<dbReference type="PANTHER" id="PTHR33217">
    <property type="entry name" value="TRANSPOSASE FOR INSERTION SEQUENCE ELEMENT IS1081"/>
    <property type="match status" value="1"/>
</dbReference>
<dbReference type="InterPro" id="IPR001207">
    <property type="entry name" value="Transposase_mutator"/>
</dbReference>
<evidence type="ECO:0000313" key="8">
    <source>
        <dbReference type="Proteomes" id="UP000244338"/>
    </source>
</evidence>
<keyword evidence="3 6" id="KW-0815">Transposition</keyword>
<protein>
    <recommendedName>
        <fullName evidence="6">Mutator family transposase</fullName>
    </recommendedName>
</protein>
<dbReference type="PANTHER" id="PTHR33217:SF8">
    <property type="entry name" value="MUTATOR FAMILY TRANSPOSASE"/>
    <property type="match status" value="1"/>
</dbReference>
<comment type="function">
    <text evidence="1 6">Required for the transposition of the insertion element.</text>
</comment>
<evidence type="ECO:0000256" key="4">
    <source>
        <dbReference type="ARBA" id="ARBA00023125"/>
    </source>
</evidence>
<gene>
    <name evidence="7" type="ORF">BSOLF_1512</name>
</gene>
<evidence type="ECO:0000256" key="3">
    <source>
        <dbReference type="ARBA" id="ARBA00022578"/>
    </source>
</evidence>
<dbReference type="EMBL" id="PEBX01000078">
    <property type="protein sequence ID" value="PTQ55739.1"/>
    <property type="molecule type" value="Genomic_DNA"/>
</dbReference>
<reference evidence="8" key="1">
    <citation type="journal article" date="2018" name="Sci. Rep.">
        <title>Lignite coal burning seam in the remote Altai Mountains harbors a hydrogen-driven thermophilic microbial community.</title>
        <authorList>
            <person name="Kadnikov V.V."/>
            <person name="Mardanov A.V."/>
            <person name="Ivasenko D.A."/>
            <person name="Antsiferov D.V."/>
            <person name="Beletsky A.V."/>
            <person name="Karnachuk O.V."/>
            <person name="Ravin N.V."/>
        </authorList>
    </citation>
    <scope>NUCLEOTIDE SEQUENCE [LARGE SCALE GENOMIC DNA]</scope>
</reference>
<proteinExistence type="inferred from homology"/>
<evidence type="ECO:0000256" key="6">
    <source>
        <dbReference type="RuleBase" id="RU365089"/>
    </source>
</evidence>
<dbReference type="GO" id="GO:0003677">
    <property type="term" value="F:DNA binding"/>
    <property type="evidence" value="ECO:0007669"/>
    <property type="project" value="UniProtKB-UniRule"/>
</dbReference>
<dbReference type="NCBIfam" id="NF033543">
    <property type="entry name" value="transpos_IS256"/>
    <property type="match status" value="1"/>
</dbReference>
<keyword evidence="5 6" id="KW-0233">DNA recombination</keyword>
<dbReference type="Proteomes" id="UP000244338">
    <property type="component" value="Unassembled WGS sequence"/>
</dbReference>
<sequence>MVGHAYSPTTISNITDVAVEEIKKWKERTLQRRYSVLYLDGTYIRLRREDVASEVVYFILGIDEEGYREILGFYVGGKESSTGWEEMLQDIRARGVEEVLVGVFDGLAGLEEVFKKSFPKALVQRCVVHQVRNTLHKARKKDQGEIAQDMKKIYQAETKETAENEFEKFKEKWGKKYPREIESWEKNLSHLLTFYKYPKEIQYAIYTTNWIERMNKEFKKRLRPMNSIPSLEAAEKIIYLKIVDYTEQWSSRKMKGFDLARERLQELFEQRYKQE</sequence>
<evidence type="ECO:0000256" key="5">
    <source>
        <dbReference type="ARBA" id="ARBA00023172"/>
    </source>
</evidence>
<evidence type="ECO:0000256" key="2">
    <source>
        <dbReference type="ARBA" id="ARBA00010961"/>
    </source>
</evidence>
<dbReference type="PROSITE" id="PS01007">
    <property type="entry name" value="TRANSPOSASE_MUTATOR"/>
    <property type="match status" value="1"/>
</dbReference>
<comment type="caution">
    <text evidence="7">The sequence shown here is derived from an EMBL/GenBank/DDBJ whole genome shotgun (WGS) entry which is preliminary data.</text>
</comment>
<organism evidence="7 8">
    <name type="scientific">Candidatus Carbonibacillus altaicus</name>
    <dbReference type="NCBI Taxonomy" id="2163959"/>
    <lineage>
        <taxon>Bacteria</taxon>
        <taxon>Bacillati</taxon>
        <taxon>Bacillota</taxon>
        <taxon>Bacilli</taxon>
        <taxon>Bacillales</taxon>
        <taxon>Candidatus Carbonibacillus</taxon>
    </lineage>
</organism>
<evidence type="ECO:0000256" key="1">
    <source>
        <dbReference type="ARBA" id="ARBA00002190"/>
    </source>
</evidence>
<evidence type="ECO:0000313" key="7">
    <source>
        <dbReference type="EMBL" id="PTQ55739.1"/>
    </source>
</evidence>
<keyword evidence="4 6" id="KW-0238">DNA-binding</keyword>